<evidence type="ECO:0000256" key="3">
    <source>
        <dbReference type="ARBA" id="ARBA00004496"/>
    </source>
</evidence>
<dbReference type="InterPro" id="IPR003613">
    <property type="entry name" value="Ubox_domain"/>
</dbReference>
<feature type="domain" description="U-box" evidence="11">
    <location>
        <begin position="692"/>
        <end position="765"/>
    </location>
</feature>
<comment type="catalytic activity">
    <reaction evidence="1">
        <text>S-ubiquitinyl-[E2 ubiquitin-conjugating enzyme]-L-cysteine + [acceptor protein]-L-lysine = [E2 ubiquitin-conjugating enzyme]-L-cysteine + N(6)-ubiquitinyl-[acceptor protein]-L-lysine.</text>
        <dbReference type="EC" id="2.3.2.27"/>
    </reaction>
</comment>
<dbReference type="FunFam" id="3.30.40.10:FF:000055">
    <property type="entry name" value="Ubiquitin conjugation factor e4 a"/>
    <property type="match status" value="1"/>
</dbReference>
<evidence type="ECO:0000256" key="4">
    <source>
        <dbReference type="ARBA" id="ARBA00004906"/>
    </source>
</evidence>
<dbReference type="EC" id="2.3.2.27" evidence="6"/>
<keyword evidence="7" id="KW-0963">Cytoplasm</keyword>
<dbReference type="GO" id="GO:0005737">
    <property type="term" value="C:cytoplasm"/>
    <property type="evidence" value="ECO:0007669"/>
    <property type="project" value="UniProtKB-SubCell"/>
</dbReference>
<evidence type="ECO:0000256" key="2">
    <source>
        <dbReference type="ARBA" id="ARBA00004123"/>
    </source>
</evidence>
<dbReference type="GO" id="GO:0006511">
    <property type="term" value="P:ubiquitin-dependent protein catabolic process"/>
    <property type="evidence" value="ECO:0007669"/>
    <property type="project" value="InterPro"/>
</dbReference>
<keyword evidence="10" id="KW-0539">Nucleus</keyword>
<dbReference type="SMART" id="SM00504">
    <property type="entry name" value="Ubox"/>
    <property type="match status" value="1"/>
</dbReference>
<dbReference type="UniPathway" id="UPA00143"/>
<dbReference type="GO" id="GO:0034450">
    <property type="term" value="F:ubiquitin-ubiquitin ligase activity"/>
    <property type="evidence" value="ECO:0007669"/>
    <property type="project" value="InterPro"/>
</dbReference>
<dbReference type="Gene3D" id="3.30.40.10">
    <property type="entry name" value="Zinc/RING finger domain, C3HC4 (zinc finger)"/>
    <property type="match status" value="1"/>
</dbReference>
<evidence type="ECO:0000256" key="9">
    <source>
        <dbReference type="ARBA" id="ARBA00022786"/>
    </source>
</evidence>
<organism evidence="12">
    <name type="scientific">Coccolithus braarudii</name>
    <dbReference type="NCBI Taxonomy" id="221442"/>
    <lineage>
        <taxon>Eukaryota</taxon>
        <taxon>Haptista</taxon>
        <taxon>Haptophyta</taxon>
        <taxon>Prymnesiophyceae</taxon>
        <taxon>Coccolithales</taxon>
        <taxon>Coccolithaceae</taxon>
        <taxon>Coccolithus</taxon>
    </lineage>
</organism>
<dbReference type="AlphaFoldDB" id="A0A7S0Q3G5"/>
<sequence>MSAFPANSPVPKLCFSDISGPSVESDLASLRMALQLEQRALKAIVTELLKNPAAKEPLFKLIAGACRLNQVRQQQYFPINETQRLFYSLDPQRSEPPSSMPTASSDGFMINLTATLLHLCEPFMAPNSPHAAKIDASYLLSTHRLALETETRLCATADEALYWLQPSNADLRRRYVEKKIEAGEEPEAEGMPALAVSTSFGTISEYFFLTMRLMHLGILSALSVFGELARNAHMTKNEQELRETELQRLRLMGSGAPSALVAQMQAEVARYSQMNEAISRFLLCYQAQLLDPSLLSLSLRYYRLVSRWLVATANPPPEGLPLPHDVPRLFAALPEFCLDDVANFLKHLTNFAPQVLEQLQPDELHDYVTLMVTFIASPRYVKNPYLRATFTKLLRFLVPRSEDSEGRGSHGSERLAAIFHTHALAKKHLAPALMQFFVDIEFTGSHSAHDKYEFRHEMTQILEYLWTLPEYHAAMVGFTRETASFVRFINMLINDSIYSMDEALTKLASIHKTQLEMADEARWNSQGRQQVHQRLQTLQQEETYARYFMQFTNEVQHMMKYLSSEPEVAPVFMLPELAGRIASMLNYFLVQLVGANSKQLKVKNPEKYLFNPAKLLLTVCTVIIHFAPLPEFGQAVVKDDRSFDPSNMRKALKVLSQKMSIPHESLEVLDAFCAKCVALKQQGEEEEAELGEVPEEFLCEITMEIMEEPTLLPSGKVVDRKNICRHLLSDETDPYSRQRLTVEMLTPDHDMKARIAAFRASRKKAAAGSSNQPMELG</sequence>
<name>A0A7S0Q3G5_9EUKA</name>
<dbReference type="SUPFAM" id="SSF57850">
    <property type="entry name" value="RING/U-box"/>
    <property type="match status" value="1"/>
</dbReference>
<keyword evidence="9" id="KW-0833">Ubl conjugation pathway</keyword>
<proteinExistence type="inferred from homology"/>
<comment type="subcellular location">
    <subcellularLocation>
        <location evidence="3">Cytoplasm</location>
    </subcellularLocation>
    <subcellularLocation>
        <location evidence="2">Nucleus</location>
    </subcellularLocation>
</comment>
<dbReference type="PANTHER" id="PTHR13931:SF2">
    <property type="entry name" value="UBIQUITIN CONJUGATION FACTOR E4 B"/>
    <property type="match status" value="1"/>
</dbReference>
<evidence type="ECO:0000256" key="10">
    <source>
        <dbReference type="ARBA" id="ARBA00023242"/>
    </source>
</evidence>
<evidence type="ECO:0000256" key="7">
    <source>
        <dbReference type="ARBA" id="ARBA00022490"/>
    </source>
</evidence>
<evidence type="ECO:0000313" key="12">
    <source>
        <dbReference type="EMBL" id="CAD8608980.1"/>
    </source>
</evidence>
<evidence type="ECO:0000259" key="11">
    <source>
        <dbReference type="PROSITE" id="PS51698"/>
    </source>
</evidence>
<accession>A0A7S0Q3G5</accession>
<dbReference type="InterPro" id="IPR013083">
    <property type="entry name" value="Znf_RING/FYVE/PHD"/>
</dbReference>
<dbReference type="PANTHER" id="PTHR13931">
    <property type="entry name" value="UBIQUITINATION FACTOR E4"/>
    <property type="match status" value="1"/>
</dbReference>
<dbReference type="InterPro" id="IPR019474">
    <property type="entry name" value="Ub_conjug_fac_E4_core"/>
</dbReference>
<dbReference type="InterPro" id="IPR045132">
    <property type="entry name" value="UBE4"/>
</dbReference>
<gene>
    <name evidence="12" type="ORF">CPEL01642_LOCUS12358</name>
</gene>
<dbReference type="EMBL" id="HBEY01026171">
    <property type="protein sequence ID" value="CAD8608980.1"/>
    <property type="molecule type" value="Transcribed_RNA"/>
</dbReference>
<evidence type="ECO:0000256" key="5">
    <source>
        <dbReference type="ARBA" id="ARBA00007434"/>
    </source>
</evidence>
<dbReference type="GO" id="GO:0036503">
    <property type="term" value="P:ERAD pathway"/>
    <property type="evidence" value="ECO:0007669"/>
    <property type="project" value="InterPro"/>
</dbReference>
<dbReference type="Pfam" id="PF10408">
    <property type="entry name" value="Ufd2P_core"/>
    <property type="match status" value="1"/>
</dbReference>
<evidence type="ECO:0000256" key="1">
    <source>
        <dbReference type="ARBA" id="ARBA00000900"/>
    </source>
</evidence>
<dbReference type="GO" id="GO:0000151">
    <property type="term" value="C:ubiquitin ligase complex"/>
    <property type="evidence" value="ECO:0007669"/>
    <property type="project" value="InterPro"/>
</dbReference>
<comment type="similarity">
    <text evidence="5">Belongs to the ubiquitin conjugation factor E4 family.</text>
</comment>
<evidence type="ECO:0000256" key="6">
    <source>
        <dbReference type="ARBA" id="ARBA00012483"/>
    </source>
</evidence>
<comment type="pathway">
    <text evidence="4">Protein modification; protein ubiquitination.</text>
</comment>
<dbReference type="Pfam" id="PF04564">
    <property type="entry name" value="U-box"/>
    <property type="match status" value="1"/>
</dbReference>
<dbReference type="GO" id="GO:0000209">
    <property type="term" value="P:protein polyubiquitination"/>
    <property type="evidence" value="ECO:0007669"/>
    <property type="project" value="TreeGrafter"/>
</dbReference>
<evidence type="ECO:0000256" key="8">
    <source>
        <dbReference type="ARBA" id="ARBA00022679"/>
    </source>
</evidence>
<dbReference type="GO" id="GO:0005634">
    <property type="term" value="C:nucleus"/>
    <property type="evidence" value="ECO:0007669"/>
    <property type="project" value="UniProtKB-SubCell"/>
</dbReference>
<dbReference type="PROSITE" id="PS51698">
    <property type="entry name" value="U_BOX"/>
    <property type="match status" value="1"/>
</dbReference>
<keyword evidence="8" id="KW-0808">Transferase</keyword>
<protein>
    <recommendedName>
        <fullName evidence="6">RING-type E3 ubiquitin transferase</fullName>
        <ecNumber evidence="6">2.3.2.27</ecNumber>
    </recommendedName>
</protein>
<reference evidence="12" key="1">
    <citation type="submission" date="2021-01" db="EMBL/GenBank/DDBJ databases">
        <authorList>
            <person name="Corre E."/>
            <person name="Pelletier E."/>
            <person name="Niang G."/>
            <person name="Scheremetjew M."/>
            <person name="Finn R."/>
            <person name="Kale V."/>
            <person name="Holt S."/>
            <person name="Cochrane G."/>
            <person name="Meng A."/>
            <person name="Brown T."/>
            <person name="Cohen L."/>
        </authorList>
    </citation>
    <scope>NUCLEOTIDE SEQUENCE</scope>
    <source>
        <strain evidence="12">PLY182g</strain>
    </source>
</reference>